<evidence type="ECO:0000313" key="3">
    <source>
        <dbReference type="Proteomes" id="UP000244956"/>
    </source>
</evidence>
<feature type="domain" description="Glycosyl transferase family 1" evidence="1">
    <location>
        <begin position="172"/>
        <end position="321"/>
    </location>
</feature>
<dbReference type="PANTHER" id="PTHR45947">
    <property type="entry name" value="SULFOQUINOVOSYL TRANSFERASE SQD2"/>
    <property type="match status" value="1"/>
</dbReference>
<dbReference type="SUPFAM" id="SSF53756">
    <property type="entry name" value="UDP-Glycosyltransferase/glycogen phosphorylase"/>
    <property type="match status" value="1"/>
</dbReference>
<accession>A0A2U2B3Y8</accession>
<name>A0A2U2B3Y8_9BACT</name>
<dbReference type="InterPro" id="IPR050194">
    <property type="entry name" value="Glycosyltransferase_grp1"/>
</dbReference>
<keyword evidence="3" id="KW-1185">Reference proteome</keyword>
<dbReference type="GO" id="GO:0016757">
    <property type="term" value="F:glycosyltransferase activity"/>
    <property type="evidence" value="ECO:0007669"/>
    <property type="project" value="InterPro"/>
</dbReference>
<sequence length="344" mass="39425">MTILFLYTELASYFLAGVKELTKKGHLVHIVRWPVNKEAPFQFDFPDGVTIYERNDYTHKELVNLAKDINPDVIISSGWVDKGYLKVCRYFKGKIPTVMSMDNHWLGTPKQKLMRLAAPFTLLRSYSHAWVPGIPQKEYALKLGFKEKNIEEGFYSADVKLFSSSAKDRTEASTYPRKLVYVGRYVQQKGLDLLFPAFMELQEESPGEWELWCAGTGELFDQRPEHPKIKHLGFLQPEELKQTLKEAGVFVLPSRFEPWGVVVHEMAAAGFPMICSTAIGGATRFLEEGKNGFLFENEDKESLKQALKKIMSRTDEELKTMAKHSHQLGVGYDPEMWANQVIRF</sequence>
<dbReference type="EMBL" id="QEWP01000026">
    <property type="protein sequence ID" value="PWD97773.1"/>
    <property type="molecule type" value="Genomic_DNA"/>
</dbReference>
<comment type="caution">
    <text evidence="2">The sequence shown here is derived from an EMBL/GenBank/DDBJ whole genome shotgun (WGS) entry which is preliminary data.</text>
</comment>
<reference evidence="2 3" key="1">
    <citation type="submission" date="2018-05" db="EMBL/GenBank/DDBJ databases">
        <title>Marinilabilia rubrum sp. nov., isolated from saltern sediment.</title>
        <authorList>
            <person name="Zhang R."/>
        </authorList>
    </citation>
    <scope>NUCLEOTIDE SEQUENCE [LARGE SCALE GENOMIC DNA]</scope>
    <source>
        <strain evidence="2 3">WTE16</strain>
    </source>
</reference>
<dbReference type="Pfam" id="PF00534">
    <property type="entry name" value="Glycos_transf_1"/>
    <property type="match status" value="1"/>
</dbReference>
<evidence type="ECO:0000313" key="2">
    <source>
        <dbReference type="EMBL" id="PWD97773.1"/>
    </source>
</evidence>
<keyword evidence="2" id="KW-0808">Transferase</keyword>
<proteinExistence type="predicted"/>
<organism evidence="2 3">
    <name type="scientific">Marinilabilia rubra</name>
    <dbReference type="NCBI Taxonomy" id="2162893"/>
    <lineage>
        <taxon>Bacteria</taxon>
        <taxon>Pseudomonadati</taxon>
        <taxon>Bacteroidota</taxon>
        <taxon>Bacteroidia</taxon>
        <taxon>Marinilabiliales</taxon>
        <taxon>Marinilabiliaceae</taxon>
        <taxon>Marinilabilia</taxon>
    </lineage>
</organism>
<dbReference type="OrthoDB" id="9790710at2"/>
<dbReference type="PANTHER" id="PTHR45947:SF3">
    <property type="entry name" value="SULFOQUINOVOSYL TRANSFERASE SQD2"/>
    <property type="match status" value="1"/>
</dbReference>
<dbReference type="CDD" id="cd03801">
    <property type="entry name" value="GT4_PimA-like"/>
    <property type="match status" value="1"/>
</dbReference>
<protein>
    <submittedName>
        <fullName evidence="2">Glycosyl transferase family 1</fullName>
    </submittedName>
</protein>
<dbReference type="RefSeq" id="WP_109266110.1">
    <property type="nucleotide sequence ID" value="NZ_QEWP01000026.1"/>
</dbReference>
<dbReference type="Gene3D" id="3.40.50.2000">
    <property type="entry name" value="Glycogen Phosphorylase B"/>
    <property type="match status" value="2"/>
</dbReference>
<evidence type="ECO:0000259" key="1">
    <source>
        <dbReference type="Pfam" id="PF00534"/>
    </source>
</evidence>
<gene>
    <name evidence="2" type="ORF">DDZ16_19250</name>
</gene>
<dbReference type="Proteomes" id="UP000244956">
    <property type="component" value="Unassembled WGS sequence"/>
</dbReference>
<dbReference type="AlphaFoldDB" id="A0A2U2B3Y8"/>
<dbReference type="InterPro" id="IPR001296">
    <property type="entry name" value="Glyco_trans_1"/>
</dbReference>